<protein>
    <recommendedName>
        <fullName evidence="3">Transposase (putative) gypsy type domain-containing protein</fullName>
    </recommendedName>
</protein>
<feature type="region of interest" description="Disordered" evidence="2">
    <location>
        <begin position="1"/>
        <end position="45"/>
    </location>
</feature>
<dbReference type="OrthoDB" id="687305at2759"/>
<feature type="compositionally biased region" description="Basic and acidic residues" evidence="2">
    <location>
        <begin position="30"/>
        <end position="45"/>
    </location>
</feature>
<feature type="compositionally biased region" description="Polar residues" evidence="2">
    <location>
        <begin position="7"/>
        <end position="17"/>
    </location>
</feature>
<dbReference type="AlphaFoldDB" id="A0A2Z6NUE9"/>
<gene>
    <name evidence="4" type="ORF">TSUD_379140</name>
</gene>
<reference evidence="5" key="1">
    <citation type="journal article" date="2017" name="Front. Plant Sci.">
        <title>Climate Clever Clovers: New Paradigm to Reduce the Environmental Footprint of Ruminants by Breeding Low Methanogenic Forages Utilizing Haplotype Variation.</title>
        <authorList>
            <person name="Kaur P."/>
            <person name="Appels R."/>
            <person name="Bayer P.E."/>
            <person name="Keeble-Gagnere G."/>
            <person name="Wang J."/>
            <person name="Hirakawa H."/>
            <person name="Shirasawa K."/>
            <person name="Vercoe P."/>
            <person name="Stefanova K."/>
            <person name="Durmic Z."/>
            <person name="Nichols P."/>
            <person name="Revell C."/>
            <person name="Isobe S.N."/>
            <person name="Edwards D."/>
            <person name="Erskine W."/>
        </authorList>
    </citation>
    <scope>NUCLEOTIDE SEQUENCE [LARGE SCALE GENOMIC DNA]</scope>
    <source>
        <strain evidence="5">cv. Daliak</strain>
    </source>
</reference>
<evidence type="ECO:0000313" key="4">
    <source>
        <dbReference type="EMBL" id="GAU47136.1"/>
    </source>
</evidence>
<evidence type="ECO:0000313" key="5">
    <source>
        <dbReference type="Proteomes" id="UP000242715"/>
    </source>
</evidence>
<dbReference type="InterPro" id="IPR007321">
    <property type="entry name" value="Transposase_28"/>
</dbReference>
<proteinExistence type="predicted"/>
<feature type="coiled-coil region" evidence="1">
    <location>
        <begin position="819"/>
        <end position="905"/>
    </location>
</feature>
<feature type="region of interest" description="Disordered" evidence="2">
    <location>
        <begin position="712"/>
        <end position="735"/>
    </location>
</feature>
<sequence length="1006" mass="112226">MARGPSLTASSSNSTTEGGVVPAGAPMPKSETERDTENREGVRAENENCVPCSPVKESLYSCPQRWAKGGVDELNGFMSRSTWSACDVLVCRAGASPYWACPASEQEFKLVCRGQSILLLLHFLRAGARRELQGMMITRRGYGKPALVIVVSFVRGFAGVEDASRRSVSSQCRARARNARAVGSTHPLAFWEIASEPLDKFQSRPLDLINGYDEMGAFFGFPHCGIVTANPFLFHPFLIHAFFICVSGNLRFASRRASRLSLVEESFGALPRQCRGEQSIKFPVSRSFSSDYEHSDLPFIVNVCRGASPRFDSLGIYVGDLLPGFGRGQRPRPFYALSLELRWKGGFDLTVEFTFLHCFSGTSMEDIEEPIEIHRLVDTITDEKLAWVAPEPRGVASAIAQGDPSVCSIVEDKGEGDPENWEVHVPEEGKRVCSEFSEGGFAMYEFAFKDLKFRLPFSDFVVGVFERLRLAPSQLHPNSLAFIRAFELLCDYLEVEPTLHLFFRIFKIQRQTVRGRQGWVSLKHHQAKIFRMFVDSVWGFKERYFVVKSVSPEAKKHFALPTDAYLVRDELISPAERAGYERIRTYVAGFQPVRFMTKAGVPAKDVFGNPRVEPRFVNTKSLLECTSRDTRRTLLGICCVLPARFLTSVYVSLCCVYLLSSVTDSARVFLLADNMADFADELVKIAADKKRVTKKKPARTAMSNVILSISTTPASSSSPVGAKGSPSVVKPPPAKRQRDDFVVDLETVEETKGFIFPPLFGMPGYLAQHPATILRSEKEAIMKKTSEELGSQLARDFAATLHLAEIAMVLKERGPSKEMEKLMKKNAELTAEVTQLGNTVTDLEGKQENYANLAADFRESEDKVRALEKEVAGLKISCAGERKQKERVEEELKALQEVMVPAEDEPEHVRGLTTRAELVGEVRAHMGKFFESARYSFQNAVAQLKIVNPGLVTEGTGMLRKVENGQIVIPEKYKQMEQEEEEEAEEDQEEDMPDVGEEESQGESDH</sequence>
<keyword evidence="1" id="KW-0175">Coiled coil</keyword>
<keyword evidence="5" id="KW-1185">Reference proteome</keyword>
<name>A0A2Z6NUE9_TRISU</name>
<dbReference type="Pfam" id="PF04195">
    <property type="entry name" value="Transposase_28"/>
    <property type="match status" value="1"/>
</dbReference>
<dbReference type="PANTHER" id="PTHR31099:SF49">
    <property type="entry name" value="MYOSIN HEAVY CHAIN-LIKE PROTEIN"/>
    <property type="match status" value="1"/>
</dbReference>
<dbReference type="PANTHER" id="PTHR31099">
    <property type="entry name" value="OS06G0165300 PROTEIN"/>
    <property type="match status" value="1"/>
</dbReference>
<feature type="domain" description="Transposase (putative) gypsy type" evidence="3">
    <location>
        <begin position="453"/>
        <end position="509"/>
    </location>
</feature>
<dbReference type="EMBL" id="DF974286">
    <property type="protein sequence ID" value="GAU47136.1"/>
    <property type="molecule type" value="Genomic_DNA"/>
</dbReference>
<evidence type="ECO:0000256" key="2">
    <source>
        <dbReference type="SAM" id="MobiDB-lite"/>
    </source>
</evidence>
<organism evidence="4 5">
    <name type="scientific">Trifolium subterraneum</name>
    <name type="common">Subterranean clover</name>
    <dbReference type="NCBI Taxonomy" id="3900"/>
    <lineage>
        <taxon>Eukaryota</taxon>
        <taxon>Viridiplantae</taxon>
        <taxon>Streptophyta</taxon>
        <taxon>Embryophyta</taxon>
        <taxon>Tracheophyta</taxon>
        <taxon>Spermatophyta</taxon>
        <taxon>Magnoliopsida</taxon>
        <taxon>eudicotyledons</taxon>
        <taxon>Gunneridae</taxon>
        <taxon>Pentapetalae</taxon>
        <taxon>rosids</taxon>
        <taxon>fabids</taxon>
        <taxon>Fabales</taxon>
        <taxon>Fabaceae</taxon>
        <taxon>Papilionoideae</taxon>
        <taxon>50 kb inversion clade</taxon>
        <taxon>NPAAA clade</taxon>
        <taxon>Hologalegina</taxon>
        <taxon>IRL clade</taxon>
        <taxon>Trifolieae</taxon>
        <taxon>Trifolium</taxon>
    </lineage>
</organism>
<accession>A0A2Z6NUE9</accession>
<evidence type="ECO:0000256" key="1">
    <source>
        <dbReference type="SAM" id="Coils"/>
    </source>
</evidence>
<feature type="compositionally biased region" description="Acidic residues" evidence="2">
    <location>
        <begin position="978"/>
        <end position="1006"/>
    </location>
</feature>
<dbReference type="Proteomes" id="UP000242715">
    <property type="component" value="Unassembled WGS sequence"/>
</dbReference>
<feature type="region of interest" description="Disordered" evidence="2">
    <location>
        <begin position="970"/>
        <end position="1006"/>
    </location>
</feature>
<evidence type="ECO:0000259" key="3">
    <source>
        <dbReference type="Pfam" id="PF04195"/>
    </source>
</evidence>